<accession>A0A1C4W7N0</accession>
<reference evidence="2" key="1">
    <citation type="submission" date="2016-06" db="EMBL/GenBank/DDBJ databases">
        <authorList>
            <person name="Varghese N."/>
            <person name="Submissions Spin"/>
        </authorList>
    </citation>
    <scope>NUCLEOTIDE SEQUENCE [LARGE SCALE GENOMIC DNA]</scope>
    <source>
        <strain evidence="2">DSM 45246</strain>
    </source>
</reference>
<dbReference type="EMBL" id="FMCS01000003">
    <property type="protein sequence ID" value="SCE92202.1"/>
    <property type="molecule type" value="Genomic_DNA"/>
</dbReference>
<evidence type="ECO:0000313" key="2">
    <source>
        <dbReference type="Proteomes" id="UP000199629"/>
    </source>
</evidence>
<sequence length="418" mass="45283">MDTSGDAAAARVFAPLPRSLYSFRSGQAQQVAGVLGIMLKEAGALDCTDEEIAAAVDLCRTLADCDPHGTGVPTRRLFERLEPRYPRQMLERRLAALMTAGSVEKDKDVVNEQDVRLTLSGSLSLILVPWLSTMSGQKALLEMFSRAQARASSADASIGDVRADLAELRRVLSTFANELRRTVDRRKTASILELAQGADDRVLRTRIGQLKDAVVQRFAGELTDDLERLTEAGDRYVAQQLRLLKLLSQARGVLGHWVQRDEVHEVMRTAGTQRLAALWDGIAFDEAPVWVDPNQVLAALQDLTYEAGPDPVPEPAVADAVEAPAPSLRDTLRALAERLLDGAGERDVTEVLLSQPWPEPAVLLAQLSTLEGLDIGYKLAHPGTLAVRPDGAAVRLVSGLILRRVAAGAVTQISEGAR</sequence>
<protein>
    <submittedName>
        <fullName evidence="1">Uncharacterized protein</fullName>
    </submittedName>
</protein>
<proteinExistence type="predicted"/>
<keyword evidence="2" id="KW-1185">Reference proteome</keyword>
<gene>
    <name evidence="1" type="ORF">GA0070214_103301</name>
</gene>
<evidence type="ECO:0000313" key="1">
    <source>
        <dbReference type="EMBL" id="SCE92202.1"/>
    </source>
</evidence>
<name>A0A1C4W7N0_9ACTN</name>
<organism evidence="1 2">
    <name type="scientific">Micromonospora chaiyaphumensis</name>
    <dbReference type="NCBI Taxonomy" id="307119"/>
    <lineage>
        <taxon>Bacteria</taxon>
        <taxon>Bacillati</taxon>
        <taxon>Actinomycetota</taxon>
        <taxon>Actinomycetes</taxon>
        <taxon>Micromonosporales</taxon>
        <taxon>Micromonosporaceae</taxon>
        <taxon>Micromonospora</taxon>
    </lineage>
</organism>
<dbReference type="AlphaFoldDB" id="A0A1C4W7N0"/>
<dbReference type="Proteomes" id="UP000199629">
    <property type="component" value="Unassembled WGS sequence"/>
</dbReference>